<comment type="caution">
    <text evidence="1">The sequence shown here is derived from an EMBL/GenBank/DDBJ whole genome shotgun (WGS) entry which is preliminary data.</text>
</comment>
<evidence type="ECO:0000313" key="1">
    <source>
        <dbReference type="EMBL" id="EUB61921.1"/>
    </source>
</evidence>
<evidence type="ECO:0000313" key="2">
    <source>
        <dbReference type="Proteomes" id="UP000019149"/>
    </source>
</evidence>
<dbReference type="STRING" id="6210.W6UL97"/>
<dbReference type="GeneID" id="36338909"/>
<gene>
    <name evidence="1" type="ORF">EGR_03194</name>
</gene>
<dbReference type="OrthoDB" id="6260245at2759"/>
<protein>
    <submittedName>
        <fullName evidence="1">Uncharacterized protein</fullName>
    </submittedName>
</protein>
<name>W6UL97_ECHGR</name>
<accession>W6UL97</accession>
<keyword evidence="2" id="KW-1185">Reference proteome</keyword>
<dbReference type="RefSeq" id="XP_024353117.1">
    <property type="nucleotide sequence ID" value="XM_024492443.1"/>
</dbReference>
<dbReference type="KEGG" id="egl:EGR_03194"/>
<dbReference type="CTD" id="36338909"/>
<reference evidence="1 2" key="1">
    <citation type="journal article" date="2013" name="Nat. Genet.">
        <title>The genome of the hydatid tapeworm Echinococcus granulosus.</title>
        <authorList>
            <person name="Zheng H."/>
            <person name="Zhang W."/>
            <person name="Zhang L."/>
            <person name="Zhang Z."/>
            <person name="Li J."/>
            <person name="Lu G."/>
            <person name="Zhu Y."/>
            <person name="Wang Y."/>
            <person name="Huang Y."/>
            <person name="Liu J."/>
            <person name="Kang H."/>
            <person name="Chen J."/>
            <person name="Wang L."/>
            <person name="Chen A."/>
            <person name="Yu S."/>
            <person name="Gao Z."/>
            <person name="Jin L."/>
            <person name="Gu W."/>
            <person name="Wang Z."/>
            <person name="Zhao L."/>
            <person name="Shi B."/>
            <person name="Wen H."/>
            <person name="Lin R."/>
            <person name="Jones M.K."/>
            <person name="Brejova B."/>
            <person name="Vinar T."/>
            <person name="Zhao G."/>
            <person name="McManus D.P."/>
            <person name="Chen Z."/>
            <person name="Zhou Y."/>
            <person name="Wang S."/>
        </authorList>
    </citation>
    <scope>NUCLEOTIDE SEQUENCE [LARGE SCALE GENOMIC DNA]</scope>
</reference>
<organism evidence="1 2">
    <name type="scientific">Echinococcus granulosus</name>
    <name type="common">Hydatid tapeworm</name>
    <dbReference type="NCBI Taxonomy" id="6210"/>
    <lineage>
        <taxon>Eukaryota</taxon>
        <taxon>Metazoa</taxon>
        <taxon>Spiralia</taxon>
        <taxon>Lophotrochozoa</taxon>
        <taxon>Platyhelminthes</taxon>
        <taxon>Cestoda</taxon>
        <taxon>Eucestoda</taxon>
        <taxon>Cyclophyllidea</taxon>
        <taxon>Taeniidae</taxon>
        <taxon>Echinococcus</taxon>
        <taxon>Echinococcus granulosus group</taxon>
    </lineage>
</organism>
<proteinExistence type="predicted"/>
<dbReference type="EMBL" id="APAU02000016">
    <property type="protein sequence ID" value="EUB61921.1"/>
    <property type="molecule type" value="Genomic_DNA"/>
</dbReference>
<dbReference type="Proteomes" id="UP000019149">
    <property type="component" value="Unassembled WGS sequence"/>
</dbReference>
<dbReference type="AlphaFoldDB" id="W6UL97"/>
<sequence>MPSTLLGVDIHEEQYCAVESPGSRHRNAPLIHTQLTSQVISECVQIVPLKVSLNQSFGTNSPPLHICLLAGSRRTELLIPKPVWQIEASSSQYCARPPFLVFDTTCEFYIDPNGGHWRDSFPVQCQLGTLTTVIPSLMKHPKPVGLSRIVNNYGSFWYATAALKSNEAVSKPPPVQSH</sequence>